<dbReference type="Proteomes" id="UP001066276">
    <property type="component" value="Chromosome 6"/>
</dbReference>
<comment type="caution">
    <text evidence="2">The sequence shown here is derived from an EMBL/GenBank/DDBJ whole genome shotgun (WGS) entry which is preliminary data.</text>
</comment>
<evidence type="ECO:0000313" key="2">
    <source>
        <dbReference type="EMBL" id="KAJ1138734.1"/>
    </source>
</evidence>
<accession>A0AAV7QED9</accession>
<feature type="region of interest" description="Disordered" evidence="1">
    <location>
        <begin position="1"/>
        <end position="132"/>
    </location>
</feature>
<name>A0AAV7QED9_PLEWA</name>
<feature type="compositionally biased region" description="Basic and acidic residues" evidence="1">
    <location>
        <begin position="59"/>
        <end position="79"/>
    </location>
</feature>
<organism evidence="2 3">
    <name type="scientific">Pleurodeles waltl</name>
    <name type="common">Iberian ribbed newt</name>
    <dbReference type="NCBI Taxonomy" id="8319"/>
    <lineage>
        <taxon>Eukaryota</taxon>
        <taxon>Metazoa</taxon>
        <taxon>Chordata</taxon>
        <taxon>Craniata</taxon>
        <taxon>Vertebrata</taxon>
        <taxon>Euteleostomi</taxon>
        <taxon>Amphibia</taxon>
        <taxon>Batrachia</taxon>
        <taxon>Caudata</taxon>
        <taxon>Salamandroidea</taxon>
        <taxon>Salamandridae</taxon>
        <taxon>Pleurodelinae</taxon>
        <taxon>Pleurodeles</taxon>
    </lineage>
</organism>
<evidence type="ECO:0000256" key="1">
    <source>
        <dbReference type="SAM" id="MobiDB-lite"/>
    </source>
</evidence>
<evidence type="ECO:0000313" key="3">
    <source>
        <dbReference type="Proteomes" id="UP001066276"/>
    </source>
</evidence>
<gene>
    <name evidence="2" type="ORF">NDU88_005115</name>
</gene>
<reference evidence="2" key="1">
    <citation type="journal article" date="2022" name="bioRxiv">
        <title>Sequencing and chromosome-scale assembly of the giantPleurodeles waltlgenome.</title>
        <authorList>
            <person name="Brown T."/>
            <person name="Elewa A."/>
            <person name="Iarovenko S."/>
            <person name="Subramanian E."/>
            <person name="Araus A.J."/>
            <person name="Petzold A."/>
            <person name="Susuki M."/>
            <person name="Suzuki K.-i.T."/>
            <person name="Hayashi T."/>
            <person name="Toyoda A."/>
            <person name="Oliveira C."/>
            <person name="Osipova E."/>
            <person name="Leigh N.D."/>
            <person name="Simon A."/>
            <person name="Yun M.H."/>
        </authorList>
    </citation>
    <scope>NUCLEOTIDE SEQUENCE</scope>
    <source>
        <strain evidence="2">20211129_DDA</strain>
        <tissue evidence="2">Liver</tissue>
    </source>
</reference>
<dbReference type="EMBL" id="JANPWB010000010">
    <property type="protein sequence ID" value="KAJ1138734.1"/>
    <property type="molecule type" value="Genomic_DNA"/>
</dbReference>
<protein>
    <submittedName>
        <fullName evidence="2">Uncharacterized protein</fullName>
    </submittedName>
</protein>
<keyword evidence="3" id="KW-1185">Reference proteome</keyword>
<proteinExistence type="predicted"/>
<dbReference type="AlphaFoldDB" id="A0AAV7QED9"/>
<sequence length="132" mass="14385">MLPEEQKTLLWRQEGAQIRTRIEVDTNTEEGKQDGEKPAGEEIQGRDRQEIKTTVVKESYLETEARAEEKQANAEKSGDSDAGASPGPRHPKPCLQPHEAGQPLMFMASSRSRSAEPGASSAHLDEAAACCP</sequence>
<feature type="compositionally biased region" description="Basic and acidic residues" evidence="1">
    <location>
        <begin position="20"/>
        <end position="51"/>
    </location>
</feature>